<evidence type="ECO:0000256" key="1">
    <source>
        <dbReference type="SAM" id="MobiDB-lite"/>
    </source>
</evidence>
<feature type="compositionally biased region" description="Polar residues" evidence="1">
    <location>
        <begin position="25"/>
        <end position="38"/>
    </location>
</feature>
<feature type="compositionally biased region" description="Low complexity" evidence="1">
    <location>
        <begin position="43"/>
        <end position="84"/>
    </location>
</feature>
<proteinExistence type="predicted"/>
<protein>
    <recommendedName>
        <fullName evidence="4">Serine/threonine protein kinase</fullName>
    </recommendedName>
</protein>
<evidence type="ECO:0008006" key="4">
    <source>
        <dbReference type="Google" id="ProtNLM"/>
    </source>
</evidence>
<sequence>MLIVGVGALLIGLVIGWTLGLSSTQNPILNITNNSSDQPADEPTITQPTQQQQPTQQYPGNDTSTPSPDQPSPDGTSPGNTSRS</sequence>
<accession>A0ABN6PBC3</accession>
<organism evidence="2 3">
    <name type="scientific">Methanothermobacter tenebrarum</name>
    <dbReference type="NCBI Taxonomy" id="680118"/>
    <lineage>
        <taxon>Archaea</taxon>
        <taxon>Methanobacteriati</taxon>
        <taxon>Methanobacteriota</taxon>
        <taxon>Methanomada group</taxon>
        <taxon>Methanobacteria</taxon>
        <taxon>Methanobacteriales</taxon>
        <taxon>Methanobacteriaceae</taxon>
        <taxon>Methanothermobacter</taxon>
    </lineage>
</organism>
<reference evidence="2 3" key="1">
    <citation type="submission" date="2022-04" db="EMBL/GenBank/DDBJ databases">
        <title>Complete genome of Methanothermobacter tenebrarum strain RMAS.</title>
        <authorList>
            <person name="Nakamura K."/>
            <person name="Oshima K."/>
            <person name="Hattori M."/>
            <person name="Kamagata Y."/>
            <person name="Takamizawa K."/>
        </authorList>
    </citation>
    <scope>NUCLEOTIDE SEQUENCE [LARGE SCALE GENOMIC DNA]</scope>
    <source>
        <strain evidence="2 3">RMAS</strain>
    </source>
</reference>
<evidence type="ECO:0000313" key="3">
    <source>
        <dbReference type="Proteomes" id="UP000831817"/>
    </source>
</evidence>
<evidence type="ECO:0000313" key="2">
    <source>
        <dbReference type="EMBL" id="BDH79542.1"/>
    </source>
</evidence>
<keyword evidence="3" id="KW-1185">Reference proteome</keyword>
<feature type="region of interest" description="Disordered" evidence="1">
    <location>
        <begin position="25"/>
        <end position="84"/>
    </location>
</feature>
<dbReference type="EMBL" id="AP025698">
    <property type="protein sequence ID" value="BDH79542.1"/>
    <property type="molecule type" value="Genomic_DNA"/>
</dbReference>
<gene>
    <name evidence="2" type="ORF">MTTB_09210</name>
</gene>
<name>A0ABN6PBC3_9EURY</name>
<dbReference type="Proteomes" id="UP000831817">
    <property type="component" value="Chromosome"/>
</dbReference>